<evidence type="ECO:0000256" key="2">
    <source>
        <dbReference type="SAM" id="SignalP"/>
    </source>
</evidence>
<dbReference type="Gene3D" id="2.60.120.260">
    <property type="entry name" value="Galactose-binding domain-like"/>
    <property type="match status" value="1"/>
</dbReference>
<evidence type="ECO:0000313" key="4">
    <source>
        <dbReference type="EMBL" id="KAB7728071.1"/>
    </source>
</evidence>
<dbReference type="Gene3D" id="3.40.50.1820">
    <property type="entry name" value="alpha/beta hydrolase"/>
    <property type="match status" value="1"/>
</dbReference>
<dbReference type="InterPro" id="IPR013736">
    <property type="entry name" value="Xaa-Pro_dipept_C"/>
</dbReference>
<sequence length="563" mass="63804">MKTIHSVWLIGVLALLSLSRTAFAQQPAQADSLYAIQDSVLIPTRSGMAISAIIVRPKTATTPLPALLFYTTYHQGPGDAILGKRSADRDYVGVVAYARGIRSDVRQYAPYEHEQTDVYDIIDWLSKQPWCNGSVGMLGGSYTGFSQWATVKNRHPALKTIVPQVAVMPGFDVPMENNVQANMGLYWPHDNIYKREPIRRSLPFEWFESGITFASLDSLAGYRNEIFQKWLQHPAYDAYWQAMVPTPAEYSRIDIPVLSTTGYYDGSQLSALEYFRLHTRHNPNANHYFVIGPYDHVGGQRRPAKTLMGYAIDSVANVSMMELAYQWLDYVLKGKPKPALLRDKVNYQVMGTNTWKHAPSLQAMNNDTLTFYLDQKMLTTVKPTKQGAVKQTVDFRDRKSQNNYFTPEIQFDTLDASNGLVFTSTPLEHAFELNGSFAGKLWATINKRDMDVSLALYERMPNGRYFFLTRYVGRASYAKDNTKRQLLAPNKRAGIPFNKTRFVSKKIGAGSQLVILLNINKHPFEIINYGSGKPVSAETIRDAGHPLQIQWHNDSYIQIPVWR</sequence>
<evidence type="ECO:0000259" key="3">
    <source>
        <dbReference type="SMART" id="SM00939"/>
    </source>
</evidence>
<name>A0A7J5TV94_9BACT</name>
<dbReference type="InterPro" id="IPR008979">
    <property type="entry name" value="Galactose-bd-like_sf"/>
</dbReference>
<feature type="domain" description="Xaa-Pro dipeptidyl-peptidase C-terminal" evidence="3">
    <location>
        <begin position="325"/>
        <end position="550"/>
    </location>
</feature>
<gene>
    <name evidence="4" type="ORF">F5984_20175</name>
</gene>
<dbReference type="Pfam" id="PF08530">
    <property type="entry name" value="PepX_C"/>
    <property type="match status" value="1"/>
</dbReference>
<dbReference type="InterPro" id="IPR005674">
    <property type="entry name" value="CocE/Ser_esterase"/>
</dbReference>
<comment type="caution">
    <text evidence="4">The sequence shown here is derived from an EMBL/GenBank/DDBJ whole genome shotgun (WGS) entry which is preliminary data.</text>
</comment>
<keyword evidence="1 4" id="KW-0378">Hydrolase</keyword>
<proteinExistence type="predicted"/>
<feature type="chain" id="PRO_5029668076" evidence="2">
    <location>
        <begin position="25"/>
        <end position="563"/>
    </location>
</feature>
<dbReference type="InterPro" id="IPR029058">
    <property type="entry name" value="AB_hydrolase_fold"/>
</dbReference>
<organism evidence="4 5">
    <name type="scientific">Rudanella paleaurantiibacter</name>
    <dbReference type="NCBI Taxonomy" id="2614655"/>
    <lineage>
        <taxon>Bacteria</taxon>
        <taxon>Pseudomonadati</taxon>
        <taxon>Bacteroidota</taxon>
        <taxon>Cytophagia</taxon>
        <taxon>Cytophagales</taxon>
        <taxon>Cytophagaceae</taxon>
        <taxon>Rudanella</taxon>
    </lineage>
</organism>
<evidence type="ECO:0000313" key="5">
    <source>
        <dbReference type="Proteomes" id="UP000488299"/>
    </source>
</evidence>
<dbReference type="EMBL" id="WELI01000009">
    <property type="protein sequence ID" value="KAB7728071.1"/>
    <property type="molecule type" value="Genomic_DNA"/>
</dbReference>
<evidence type="ECO:0000256" key="1">
    <source>
        <dbReference type="ARBA" id="ARBA00022801"/>
    </source>
</evidence>
<keyword evidence="5" id="KW-1185">Reference proteome</keyword>
<feature type="signal peptide" evidence="2">
    <location>
        <begin position="1"/>
        <end position="24"/>
    </location>
</feature>
<dbReference type="Proteomes" id="UP000488299">
    <property type="component" value="Unassembled WGS sequence"/>
</dbReference>
<protein>
    <submittedName>
        <fullName evidence="4">CocE/NonD family hydrolase</fullName>
    </submittedName>
</protein>
<dbReference type="SUPFAM" id="SSF49785">
    <property type="entry name" value="Galactose-binding domain-like"/>
    <property type="match status" value="1"/>
</dbReference>
<dbReference type="NCBIfam" id="TIGR00976">
    <property type="entry name" value="CocE_NonD"/>
    <property type="match status" value="1"/>
</dbReference>
<accession>A0A7J5TV94</accession>
<dbReference type="InterPro" id="IPR000383">
    <property type="entry name" value="Xaa-Pro-like_dom"/>
</dbReference>
<dbReference type="RefSeq" id="WP_152126020.1">
    <property type="nucleotide sequence ID" value="NZ_WELI01000009.1"/>
</dbReference>
<dbReference type="Gene3D" id="1.10.3020.10">
    <property type="entry name" value="alpha-amino acid ester hydrolase ( Helical cap domain)"/>
    <property type="match status" value="1"/>
</dbReference>
<dbReference type="Pfam" id="PF02129">
    <property type="entry name" value="Peptidase_S15"/>
    <property type="match status" value="1"/>
</dbReference>
<dbReference type="AlphaFoldDB" id="A0A7J5TV94"/>
<dbReference type="SUPFAM" id="SSF53474">
    <property type="entry name" value="alpha/beta-Hydrolases"/>
    <property type="match status" value="1"/>
</dbReference>
<reference evidence="4 5" key="1">
    <citation type="submission" date="2019-10" db="EMBL/GenBank/DDBJ databases">
        <title>Rudanella paleaurantiibacter sp. nov., isolated from sludge.</title>
        <authorList>
            <person name="Xu S.Q."/>
        </authorList>
    </citation>
    <scope>NUCLEOTIDE SEQUENCE [LARGE SCALE GENOMIC DNA]</scope>
    <source>
        <strain evidence="4 5">HX-22-17</strain>
    </source>
</reference>
<keyword evidence="2" id="KW-0732">Signal</keyword>
<dbReference type="SMART" id="SM00939">
    <property type="entry name" value="PepX_C"/>
    <property type="match status" value="1"/>
</dbReference>
<dbReference type="GO" id="GO:0008239">
    <property type="term" value="F:dipeptidyl-peptidase activity"/>
    <property type="evidence" value="ECO:0007669"/>
    <property type="project" value="InterPro"/>
</dbReference>